<evidence type="ECO:0000256" key="2">
    <source>
        <dbReference type="ARBA" id="ARBA00006442"/>
    </source>
</evidence>
<dbReference type="Gene3D" id="3.50.50.60">
    <property type="entry name" value="FAD/NAD(P)-binding domain"/>
    <property type="match status" value="2"/>
</dbReference>
<keyword evidence="3" id="KW-0285">Flavoprotein</keyword>
<evidence type="ECO:0000256" key="4">
    <source>
        <dbReference type="ARBA" id="ARBA00022827"/>
    </source>
</evidence>
<accession>A0ABW0C2J5</accession>
<comment type="cofactor">
    <cofactor evidence="1">
        <name>FAD</name>
        <dbReference type="ChEBI" id="CHEBI:57692"/>
    </cofactor>
</comment>
<reference evidence="7" key="1">
    <citation type="journal article" date="2019" name="Int. J. Syst. Evol. Microbiol.">
        <title>The Global Catalogue of Microorganisms (GCM) 10K type strain sequencing project: providing services to taxonomists for standard genome sequencing and annotation.</title>
        <authorList>
            <consortium name="The Broad Institute Genomics Platform"/>
            <consortium name="The Broad Institute Genome Sequencing Center for Infectious Disease"/>
            <person name="Wu L."/>
            <person name="Ma J."/>
        </authorList>
    </citation>
    <scope>NUCLEOTIDE SEQUENCE [LARGE SCALE GENOMIC DNA]</scope>
    <source>
        <strain evidence="7">JCM 17978</strain>
    </source>
</reference>
<feature type="domain" description="FAD/NAD(P)-binding" evidence="5">
    <location>
        <begin position="3"/>
        <end position="285"/>
    </location>
</feature>
<dbReference type="PANTHER" id="PTHR43429">
    <property type="entry name" value="PYRIDINE NUCLEOTIDE-DISULFIDE OXIDOREDUCTASE DOMAIN-CONTAINING"/>
    <property type="match status" value="1"/>
</dbReference>
<dbReference type="InterPro" id="IPR050260">
    <property type="entry name" value="FAD-bd_OxRdtase"/>
</dbReference>
<dbReference type="Pfam" id="PF07992">
    <property type="entry name" value="Pyr_redox_2"/>
    <property type="match status" value="1"/>
</dbReference>
<name>A0ABW0C2J5_9FLAO</name>
<dbReference type="EMBL" id="JBHSLA010000001">
    <property type="protein sequence ID" value="MFC5193790.1"/>
    <property type="molecule type" value="Genomic_DNA"/>
</dbReference>
<sequence>MEHVVIIGNGISGVTAARHIRKLSDKKITIVSAETDHFFSRTALMYIYMGHMTYEHTKPYEDWFWEKNRIELKSGFVNQIDTSSKTLHFEKGDLLKYDQLILATGSKPNKFGWPGQDLNGVQGLYSKQDLDNLEVYAPDNKSCKRAVIVGGGLIGIELAEMLHSRHIPVTFLVRETSFWNGVLPEGESEMVNREITRNGIDLRLASNLKEIISDENGNVKSVILEETEEEIPCNVVGLTAGVSPNINFIKDSGIAINRGVLVNRFLETNIPDIYAIGDCAEQHEAIGNRRPIEAVWYTGRMMGEVVAQTICNNRLEYKPGHWFNSAKFFDIEYQTYGWVHGKKEQPDHEVHFHWKHPDDTKCITIAFHKESRQFLGINNFGIRMRHEFFDRVLSENRSIEYVLAHLADANFDPEFYKLHEKTIIQKFNNDHNTTIQLKKKSWKRIFQTS</sequence>
<evidence type="ECO:0000256" key="1">
    <source>
        <dbReference type="ARBA" id="ARBA00001974"/>
    </source>
</evidence>
<comment type="caution">
    <text evidence="6">The sequence shown here is derived from an EMBL/GenBank/DDBJ whole genome shotgun (WGS) entry which is preliminary data.</text>
</comment>
<proteinExistence type="inferred from homology"/>
<dbReference type="RefSeq" id="WP_376857986.1">
    <property type="nucleotide sequence ID" value="NZ_JBHSLA010000001.1"/>
</dbReference>
<dbReference type="SUPFAM" id="SSF51905">
    <property type="entry name" value="FAD/NAD(P)-binding domain"/>
    <property type="match status" value="1"/>
</dbReference>
<evidence type="ECO:0000259" key="5">
    <source>
        <dbReference type="Pfam" id="PF07992"/>
    </source>
</evidence>
<dbReference type="PRINTS" id="PR00368">
    <property type="entry name" value="FADPNR"/>
</dbReference>
<evidence type="ECO:0000256" key="3">
    <source>
        <dbReference type="ARBA" id="ARBA00022630"/>
    </source>
</evidence>
<dbReference type="InterPro" id="IPR023753">
    <property type="entry name" value="FAD/NAD-binding_dom"/>
</dbReference>
<gene>
    <name evidence="6" type="ORF">ACFPH8_00475</name>
</gene>
<keyword evidence="7" id="KW-1185">Reference proteome</keyword>
<organism evidence="6 7">
    <name type="scientific">Bizionia hallyeonensis</name>
    <dbReference type="NCBI Taxonomy" id="1123757"/>
    <lineage>
        <taxon>Bacteria</taxon>
        <taxon>Pseudomonadati</taxon>
        <taxon>Bacteroidota</taxon>
        <taxon>Flavobacteriia</taxon>
        <taxon>Flavobacteriales</taxon>
        <taxon>Flavobacteriaceae</taxon>
        <taxon>Bizionia</taxon>
    </lineage>
</organism>
<dbReference type="PANTHER" id="PTHR43429:SF3">
    <property type="entry name" value="NITRITE REDUCTASE [NAD(P)H]"/>
    <property type="match status" value="1"/>
</dbReference>
<keyword evidence="4" id="KW-0274">FAD</keyword>
<evidence type="ECO:0000313" key="6">
    <source>
        <dbReference type="EMBL" id="MFC5193790.1"/>
    </source>
</evidence>
<dbReference type="PRINTS" id="PR00411">
    <property type="entry name" value="PNDRDTASEI"/>
</dbReference>
<evidence type="ECO:0000313" key="7">
    <source>
        <dbReference type="Proteomes" id="UP001596162"/>
    </source>
</evidence>
<protein>
    <submittedName>
        <fullName evidence="6">NAD(P)/FAD-dependent oxidoreductase</fullName>
    </submittedName>
</protein>
<dbReference type="InterPro" id="IPR036188">
    <property type="entry name" value="FAD/NAD-bd_sf"/>
</dbReference>
<dbReference type="Proteomes" id="UP001596162">
    <property type="component" value="Unassembled WGS sequence"/>
</dbReference>
<comment type="similarity">
    <text evidence="2">Belongs to the FAD-dependent oxidoreductase family.</text>
</comment>